<organism evidence="1 2">
    <name type="scientific">Aspergillus arachidicola</name>
    <dbReference type="NCBI Taxonomy" id="656916"/>
    <lineage>
        <taxon>Eukaryota</taxon>
        <taxon>Fungi</taxon>
        <taxon>Dikarya</taxon>
        <taxon>Ascomycota</taxon>
        <taxon>Pezizomycotina</taxon>
        <taxon>Eurotiomycetes</taxon>
        <taxon>Eurotiomycetidae</taxon>
        <taxon>Eurotiales</taxon>
        <taxon>Aspergillaceae</taxon>
        <taxon>Aspergillus</taxon>
        <taxon>Aspergillus subgen. Circumdati</taxon>
    </lineage>
</organism>
<evidence type="ECO:0000313" key="1">
    <source>
        <dbReference type="EMBL" id="PIG79388.1"/>
    </source>
</evidence>
<dbReference type="Gene3D" id="3.40.50.1820">
    <property type="entry name" value="alpha/beta hydrolase"/>
    <property type="match status" value="1"/>
</dbReference>
<dbReference type="STRING" id="656916.A0A2G7FFJ9"/>
<dbReference type="AlphaFoldDB" id="A0A2G7FFJ9"/>
<protein>
    <submittedName>
        <fullName evidence="1">Uncharacterized protein</fullName>
    </submittedName>
</protein>
<keyword evidence="2" id="KW-1185">Reference proteome</keyword>
<dbReference type="SUPFAM" id="SSF53474">
    <property type="entry name" value="alpha/beta-Hydrolases"/>
    <property type="match status" value="1"/>
</dbReference>
<dbReference type="Proteomes" id="UP000231358">
    <property type="component" value="Unassembled WGS sequence"/>
</dbReference>
<name>A0A2G7FFJ9_9EURO</name>
<dbReference type="InterPro" id="IPR029058">
    <property type="entry name" value="AB_hydrolase_fold"/>
</dbReference>
<reference evidence="1 2" key="1">
    <citation type="submission" date="2017-05" db="EMBL/GenBank/DDBJ databases">
        <title>Genome sequence for an aflatoxigenic pathogen of Argentinian peanut, Aspergillus arachidicola.</title>
        <authorList>
            <person name="Moore G."/>
            <person name="Beltz S.B."/>
            <person name="Mack B.M."/>
        </authorList>
    </citation>
    <scope>NUCLEOTIDE SEQUENCE [LARGE SCALE GENOMIC DNA]</scope>
    <source>
        <strain evidence="1 2">CBS 117610</strain>
    </source>
</reference>
<dbReference type="EMBL" id="NEXV01000686">
    <property type="protein sequence ID" value="PIG79388.1"/>
    <property type="molecule type" value="Genomic_DNA"/>
</dbReference>
<comment type="caution">
    <text evidence="1">The sequence shown here is derived from an EMBL/GenBank/DDBJ whole genome shotgun (WGS) entry which is preliminary data.</text>
</comment>
<gene>
    <name evidence="1" type="ORF">AARAC_007620</name>
</gene>
<sequence length="264" mass="29637">MSSNNFRITEHIVPGCHIREYAGSTAGRQEDVLRLHVKQYTPLNRPEPLSPEAVTIIAAHGVDLAKVSMITRSGPLPSIWVAEAANMGMSAVPNEDKLSTDFSWMDHPRDLLMINHFRDEMPRPLVGLGHSFGRNTITNLAFLHPRLFTILILLDPVIQSNPPPMGFGSDPPSAINFTLYRQDVWPNRQAATAAYKRMFPKMDPRCVDRMTKFGFRDLPTALYPESLEGSDPANPPVTLTTSKYQDMIAQIRENFSARTPDNRI</sequence>
<proteinExistence type="predicted"/>
<accession>A0A2G7FFJ9</accession>
<evidence type="ECO:0000313" key="2">
    <source>
        <dbReference type="Proteomes" id="UP000231358"/>
    </source>
</evidence>